<evidence type="ECO:0000256" key="1">
    <source>
        <dbReference type="ARBA" id="ARBA00022679"/>
    </source>
</evidence>
<dbReference type="Gene3D" id="3.40.1190.20">
    <property type="match status" value="1"/>
</dbReference>
<dbReference type="PANTHER" id="PTHR10584">
    <property type="entry name" value="SUGAR KINASE"/>
    <property type="match status" value="1"/>
</dbReference>
<dbReference type="AlphaFoldDB" id="A0A0F9PSM9"/>
<dbReference type="InterPro" id="IPR029056">
    <property type="entry name" value="Ribokinase-like"/>
</dbReference>
<keyword evidence="2" id="KW-0418">Kinase</keyword>
<sequence length="300" mass="33517">MHPITVVGSVALDSIETPFGKVESVIGGSATHFSTSASFFAPINLVGVVGNDFPKEHVKFLKSRNIDTKGLEIADGLTFSWKGYYDYDLNTAHTLETNLNVFETFDPKLPDSYKSAEFIFLANIDPELQLKVLEQTTQPKLVVMDTMNFWIESKKQHLIRTLQEVDIAMMNDAEARELSETHNLLDAARRILGWGPTTVIIKKGEHGVLMFTDKTHFAAPAFPLEDIKDPTGAGDSFAGGFIGYLAKTNDVTEANMRKAVIYASVMASFSVEDFSLNRFKRLTQKEIDGRYAHFEEMTIF</sequence>
<name>A0A0F9PSM9_9ZZZZ</name>
<proteinExistence type="predicted"/>
<dbReference type="SUPFAM" id="SSF53613">
    <property type="entry name" value="Ribokinase-like"/>
    <property type="match status" value="1"/>
</dbReference>
<dbReference type="EMBL" id="LAZR01004962">
    <property type="protein sequence ID" value="KKN04071.1"/>
    <property type="molecule type" value="Genomic_DNA"/>
</dbReference>
<dbReference type="GO" id="GO:0016301">
    <property type="term" value="F:kinase activity"/>
    <property type="evidence" value="ECO:0007669"/>
    <property type="project" value="UniProtKB-KW"/>
</dbReference>
<dbReference type="GO" id="GO:0005829">
    <property type="term" value="C:cytosol"/>
    <property type="evidence" value="ECO:0007669"/>
    <property type="project" value="TreeGrafter"/>
</dbReference>
<organism evidence="4">
    <name type="scientific">marine sediment metagenome</name>
    <dbReference type="NCBI Taxonomy" id="412755"/>
    <lineage>
        <taxon>unclassified sequences</taxon>
        <taxon>metagenomes</taxon>
        <taxon>ecological metagenomes</taxon>
    </lineage>
</organism>
<evidence type="ECO:0000313" key="4">
    <source>
        <dbReference type="EMBL" id="KKN04071.1"/>
    </source>
</evidence>
<evidence type="ECO:0000256" key="2">
    <source>
        <dbReference type="ARBA" id="ARBA00022777"/>
    </source>
</evidence>
<reference evidence="4" key="1">
    <citation type="journal article" date="2015" name="Nature">
        <title>Complex archaea that bridge the gap between prokaryotes and eukaryotes.</title>
        <authorList>
            <person name="Spang A."/>
            <person name="Saw J.H."/>
            <person name="Jorgensen S.L."/>
            <person name="Zaremba-Niedzwiedzka K."/>
            <person name="Martijn J."/>
            <person name="Lind A.E."/>
            <person name="van Eijk R."/>
            <person name="Schleper C."/>
            <person name="Guy L."/>
            <person name="Ettema T.J."/>
        </authorList>
    </citation>
    <scope>NUCLEOTIDE SEQUENCE</scope>
</reference>
<dbReference type="PANTHER" id="PTHR10584:SF166">
    <property type="entry name" value="RIBOKINASE"/>
    <property type="match status" value="1"/>
</dbReference>
<evidence type="ECO:0000259" key="3">
    <source>
        <dbReference type="Pfam" id="PF00294"/>
    </source>
</evidence>
<dbReference type="PROSITE" id="PS00584">
    <property type="entry name" value="PFKB_KINASES_2"/>
    <property type="match status" value="1"/>
</dbReference>
<gene>
    <name evidence="4" type="ORF">LCGC14_1101220</name>
</gene>
<keyword evidence="1" id="KW-0808">Transferase</keyword>
<comment type="caution">
    <text evidence="4">The sequence shown here is derived from an EMBL/GenBank/DDBJ whole genome shotgun (WGS) entry which is preliminary data.</text>
</comment>
<dbReference type="Pfam" id="PF00294">
    <property type="entry name" value="PfkB"/>
    <property type="match status" value="1"/>
</dbReference>
<dbReference type="InterPro" id="IPR011611">
    <property type="entry name" value="PfkB_dom"/>
</dbReference>
<accession>A0A0F9PSM9</accession>
<protein>
    <recommendedName>
        <fullName evidence="3">Carbohydrate kinase PfkB domain-containing protein</fullName>
    </recommendedName>
</protein>
<feature type="domain" description="Carbohydrate kinase PfkB" evidence="3">
    <location>
        <begin position="20"/>
        <end position="275"/>
    </location>
</feature>
<dbReference type="InterPro" id="IPR002173">
    <property type="entry name" value="Carboh/pur_kinase_PfkB_CS"/>
</dbReference>